<organism evidence="2 3">
    <name type="scientific">Ridgeia piscesae</name>
    <name type="common">Tubeworm</name>
    <dbReference type="NCBI Taxonomy" id="27915"/>
    <lineage>
        <taxon>Eukaryota</taxon>
        <taxon>Metazoa</taxon>
        <taxon>Spiralia</taxon>
        <taxon>Lophotrochozoa</taxon>
        <taxon>Annelida</taxon>
        <taxon>Polychaeta</taxon>
        <taxon>Sedentaria</taxon>
        <taxon>Canalipalpata</taxon>
        <taxon>Sabellida</taxon>
        <taxon>Siboglinidae</taxon>
        <taxon>Ridgeia</taxon>
    </lineage>
</organism>
<dbReference type="Proteomes" id="UP001209878">
    <property type="component" value="Unassembled WGS sequence"/>
</dbReference>
<sequence>MATATALDNAVHVSNAFPTPPLIAPPSGGLPGLLPESHENGANIWENTSPFSAPLPKQLQNTMQQQQQQHLQQQQQQRGQQPDHTQPFAMSSSPQHQQMPSLQNGSLPPQLQAAMLNMGALPVQNFPSQMLMQATAAATACCNQPEPLQSTATAIWR</sequence>
<proteinExistence type="predicted"/>
<protein>
    <submittedName>
        <fullName evidence="2">Uncharacterized protein</fullName>
    </submittedName>
</protein>
<feature type="compositionally biased region" description="Low complexity" evidence="1">
    <location>
        <begin position="90"/>
        <end position="103"/>
    </location>
</feature>
<dbReference type="AlphaFoldDB" id="A0AAD9P5C8"/>
<name>A0AAD9P5C8_RIDPI</name>
<dbReference type="EMBL" id="JAODUO010000131">
    <property type="protein sequence ID" value="KAK2188461.1"/>
    <property type="molecule type" value="Genomic_DNA"/>
</dbReference>
<feature type="region of interest" description="Disordered" evidence="1">
    <location>
        <begin position="28"/>
        <end position="108"/>
    </location>
</feature>
<gene>
    <name evidence="2" type="ORF">NP493_131g01020</name>
</gene>
<evidence type="ECO:0000256" key="1">
    <source>
        <dbReference type="SAM" id="MobiDB-lite"/>
    </source>
</evidence>
<feature type="compositionally biased region" description="Low complexity" evidence="1">
    <location>
        <begin position="58"/>
        <end position="80"/>
    </location>
</feature>
<reference evidence="2" key="1">
    <citation type="journal article" date="2023" name="Mol. Biol. Evol.">
        <title>Third-Generation Sequencing Reveals the Adaptive Role of the Epigenome in Three Deep-Sea Polychaetes.</title>
        <authorList>
            <person name="Perez M."/>
            <person name="Aroh O."/>
            <person name="Sun Y."/>
            <person name="Lan Y."/>
            <person name="Juniper S.K."/>
            <person name="Young C.R."/>
            <person name="Angers B."/>
            <person name="Qian P.Y."/>
        </authorList>
    </citation>
    <scope>NUCLEOTIDE SEQUENCE</scope>
    <source>
        <strain evidence="2">R07B-5</strain>
    </source>
</reference>
<comment type="caution">
    <text evidence="2">The sequence shown here is derived from an EMBL/GenBank/DDBJ whole genome shotgun (WGS) entry which is preliminary data.</text>
</comment>
<evidence type="ECO:0000313" key="2">
    <source>
        <dbReference type="EMBL" id="KAK2188461.1"/>
    </source>
</evidence>
<keyword evidence="3" id="KW-1185">Reference proteome</keyword>
<accession>A0AAD9P5C8</accession>
<evidence type="ECO:0000313" key="3">
    <source>
        <dbReference type="Proteomes" id="UP001209878"/>
    </source>
</evidence>